<evidence type="ECO:0000313" key="12">
    <source>
        <dbReference type="Proteomes" id="UP000664382"/>
    </source>
</evidence>
<keyword evidence="5" id="KW-0720">Serine protease</keyword>
<comment type="similarity">
    <text evidence="8">Belongs to the peptidase S8 family.</text>
</comment>
<keyword evidence="4" id="KW-0378">Hydrolase</keyword>
<evidence type="ECO:0000256" key="7">
    <source>
        <dbReference type="ARBA" id="ARBA00023145"/>
    </source>
</evidence>
<feature type="region of interest" description="Disordered" evidence="9">
    <location>
        <begin position="164"/>
        <end position="213"/>
    </location>
</feature>
<dbReference type="Pfam" id="PF09286">
    <property type="entry name" value="Pro-kuma_activ"/>
    <property type="match status" value="1"/>
</dbReference>
<dbReference type="InterPro" id="IPR036852">
    <property type="entry name" value="Peptidase_S8/S53_dom_sf"/>
</dbReference>
<proteinExistence type="inferred from homology"/>
<evidence type="ECO:0000313" key="11">
    <source>
        <dbReference type="EMBL" id="MBO1901942.1"/>
    </source>
</evidence>
<dbReference type="EMBL" id="JAGDYM010000009">
    <property type="protein sequence ID" value="MBO1901942.1"/>
    <property type="molecule type" value="Genomic_DNA"/>
</dbReference>
<evidence type="ECO:0000259" key="10">
    <source>
        <dbReference type="PROSITE" id="PS51695"/>
    </source>
</evidence>
<evidence type="ECO:0000256" key="4">
    <source>
        <dbReference type="ARBA" id="ARBA00022801"/>
    </source>
</evidence>
<dbReference type="GO" id="GO:0004252">
    <property type="term" value="F:serine-type endopeptidase activity"/>
    <property type="evidence" value="ECO:0007669"/>
    <property type="project" value="InterPro"/>
</dbReference>
<dbReference type="InterPro" id="IPR050819">
    <property type="entry name" value="Tripeptidyl-peptidase_I"/>
</dbReference>
<evidence type="ECO:0000256" key="3">
    <source>
        <dbReference type="ARBA" id="ARBA00022723"/>
    </source>
</evidence>
<feature type="domain" description="Peptidase S53" evidence="10">
    <location>
        <begin position="241"/>
        <end position="631"/>
    </location>
</feature>
<dbReference type="PROSITE" id="PS51892">
    <property type="entry name" value="SUBTILASE"/>
    <property type="match status" value="1"/>
</dbReference>
<comment type="caution">
    <text evidence="11">The sequence shown here is derived from an EMBL/GenBank/DDBJ whole genome shotgun (WGS) entry which is preliminary data.</text>
</comment>
<dbReference type="GO" id="GO:0006508">
    <property type="term" value="P:proteolysis"/>
    <property type="evidence" value="ECO:0007669"/>
    <property type="project" value="UniProtKB-KW"/>
</dbReference>
<evidence type="ECO:0000256" key="1">
    <source>
        <dbReference type="ARBA" id="ARBA00001913"/>
    </source>
</evidence>
<dbReference type="PANTHER" id="PTHR14218">
    <property type="entry name" value="PROTEASE S8 TRIPEPTIDYL PEPTIDASE I CLN2"/>
    <property type="match status" value="1"/>
</dbReference>
<evidence type="ECO:0000256" key="9">
    <source>
        <dbReference type="SAM" id="MobiDB-lite"/>
    </source>
</evidence>
<evidence type="ECO:0000256" key="2">
    <source>
        <dbReference type="ARBA" id="ARBA00022670"/>
    </source>
</evidence>
<dbReference type="SUPFAM" id="SSF54897">
    <property type="entry name" value="Protease propeptides/inhibitors"/>
    <property type="match status" value="1"/>
</dbReference>
<keyword evidence="12" id="KW-1185">Reference proteome</keyword>
<keyword evidence="7" id="KW-0865">Zymogen</keyword>
<evidence type="ECO:0000256" key="8">
    <source>
        <dbReference type="PROSITE-ProRule" id="PRU01240"/>
    </source>
</evidence>
<name>A0A939MNQ0_9MICO</name>
<organism evidence="11 12">
    <name type="scientific">Leucobacter weissii</name>
    <dbReference type="NCBI Taxonomy" id="1983706"/>
    <lineage>
        <taxon>Bacteria</taxon>
        <taxon>Bacillati</taxon>
        <taxon>Actinomycetota</taxon>
        <taxon>Actinomycetes</taxon>
        <taxon>Micrococcales</taxon>
        <taxon>Microbacteriaceae</taxon>
        <taxon>Leucobacter</taxon>
    </lineage>
</organism>
<gene>
    <name evidence="11" type="ORF">J4H92_08275</name>
</gene>
<dbReference type="Gene3D" id="3.40.50.200">
    <property type="entry name" value="Peptidase S8/S53 domain"/>
    <property type="match status" value="1"/>
</dbReference>
<dbReference type="Pfam" id="PF00082">
    <property type="entry name" value="Peptidase_S8"/>
    <property type="match status" value="1"/>
</dbReference>
<dbReference type="PANTHER" id="PTHR14218:SF15">
    <property type="entry name" value="TRIPEPTIDYL-PEPTIDASE 1"/>
    <property type="match status" value="1"/>
</dbReference>
<comment type="cofactor">
    <cofactor evidence="1">
        <name>Ca(2+)</name>
        <dbReference type="ChEBI" id="CHEBI:29108"/>
    </cofactor>
</comment>
<dbReference type="CDD" id="cd04056">
    <property type="entry name" value="Peptidases_S53"/>
    <property type="match status" value="1"/>
</dbReference>
<dbReference type="Proteomes" id="UP000664382">
    <property type="component" value="Unassembled WGS sequence"/>
</dbReference>
<reference evidence="11" key="1">
    <citation type="submission" date="2021-03" db="EMBL/GenBank/DDBJ databases">
        <title>Leucobacter chromiisoli sp. nov., isolated from chromium-containing soil of chemical plant.</title>
        <authorList>
            <person name="Xu Z."/>
        </authorList>
    </citation>
    <scope>NUCLEOTIDE SEQUENCE</scope>
    <source>
        <strain evidence="11">S27</strain>
    </source>
</reference>
<comment type="caution">
    <text evidence="8">Lacks conserved residue(s) required for the propagation of feature annotation.</text>
</comment>
<evidence type="ECO:0000256" key="5">
    <source>
        <dbReference type="ARBA" id="ARBA00022825"/>
    </source>
</evidence>
<protein>
    <submittedName>
        <fullName evidence="11">S8 family serine peptidase</fullName>
    </submittedName>
</protein>
<dbReference type="InterPro" id="IPR030400">
    <property type="entry name" value="Sedolisin_dom"/>
</dbReference>
<evidence type="ECO:0000256" key="6">
    <source>
        <dbReference type="ARBA" id="ARBA00022837"/>
    </source>
</evidence>
<dbReference type="RefSeq" id="WP_208097702.1">
    <property type="nucleotide sequence ID" value="NZ_JAGDYM010000009.1"/>
</dbReference>
<sequence>MLSSRIGAALLCGGLIAALALGSSGIPLSSFESADGASNRVALSGAVLESGPDTTASVGVADDHPVSLRLLLPEDAAEDVVPHTIASWLRAAGLRFEPGTSAAGTLPVSGDAAGFERAFGTPLVRVDHRGSQIVHPRTTPSIPRALAEDIRGVAGSVQADHYQPLNTGAHEQPDDEAESTATDLLPTPEPRSPDAESRRSPSSAAGTPRTSDACSRYWGERLTASWPANAAYELRSNWLCGYAPRDLRIIHGVPDSITGTGARIGIIAAYDDPAVEANTNEYFTTAGAQPLRPGQYVVHAPDDPDESVCGGVANWTDEQHLDVQAAHAIAPDARIVYWGANSCRSLDLFSTILEAAGSQTVDVLSLSFGSREKSDTADDRELLNRALVQAAANGVSVFAASGNDGDYTHEGDHPELDVTSPASSPYVTAVGGVSAGLRRDGSLAVMTGWASKPFFARTGGLIPPGFDSGSGGGSSSSYRAPSWQDAASGLDSGSSYRHTPDVAALADPTSGFTVYTTTGEGTAYRSIGGTSLATPIVASMVSMAKAEKGLRIGLATPWLYRLQGTAAIRDIRHQDAAVWSNLPSRRGQLWPETIYAWDASPQSLRTGVGWDEVTGLGVPRGAAFFELFGETQR</sequence>
<feature type="compositionally biased region" description="Polar residues" evidence="9">
    <location>
        <begin position="200"/>
        <end position="213"/>
    </location>
</feature>
<accession>A0A939MNQ0</accession>
<keyword evidence="6" id="KW-0106">Calcium</keyword>
<keyword evidence="2" id="KW-0645">Protease</keyword>
<dbReference type="InterPro" id="IPR015366">
    <property type="entry name" value="S53_propep"/>
</dbReference>
<dbReference type="GO" id="GO:0046872">
    <property type="term" value="F:metal ion binding"/>
    <property type="evidence" value="ECO:0007669"/>
    <property type="project" value="UniProtKB-KW"/>
</dbReference>
<dbReference type="PROSITE" id="PS51695">
    <property type="entry name" value="SEDOLISIN"/>
    <property type="match status" value="1"/>
</dbReference>
<dbReference type="SUPFAM" id="SSF52743">
    <property type="entry name" value="Subtilisin-like"/>
    <property type="match status" value="1"/>
</dbReference>
<dbReference type="AlphaFoldDB" id="A0A939MNQ0"/>
<dbReference type="GO" id="GO:0008240">
    <property type="term" value="F:tripeptidyl-peptidase activity"/>
    <property type="evidence" value="ECO:0007669"/>
    <property type="project" value="TreeGrafter"/>
</dbReference>
<dbReference type="InterPro" id="IPR000209">
    <property type="entry name" value="Peptidase_S8/S53_dom"/>
</dbReference>
<dbReference type="SMART" id="SM00944">
    <property type="entry name" value="Pro-kuma_activ"/>
    <property type="match status" value="1"/>
</dbReference>
<keyword evidence="3" id="KW-0479">Metal-binding</keyword>